<dbReference type="PROSITE" id="PS50106">
    <property type="entry name" value="PDZ"/>
    <property type="match status" value="4"/>
</dbReference>
<dbReference type="GO" id="GO:0042802">
    <property type="term" value="F:identical protein binding"/>
    <property type="evidence" value="ECO:0007669"/>
    <property type="project" value="UniProtKB-ARBA"/>
</dbReference>
<organism evidence="9 10">
    <name type="scientific">Hemibagrus guttatus</name>
    <dbReference type="NCBI Taxonomy" id="175788"/>
    <lineage>
        <taxon>Eukaryota</taxon>
        <taxon>Metazoa</taxon>
        <taxon>Chordata</taxon>
        <taxon>Craniata</taxon>
        <taxon>Vertebrata</taxon>
        <taxon>Euteleostomi</taxon>
        <taxon>Actinopterygii</taxon>
        <taxon>Neopterygii</taxon>
        <taxon>Teleostei</taxon>
        <taxon>Ostariophysi</taxon>
        <taxon>Siluriformes</taxon>
        <taxon>Bagridae</taxon>
        <taxon>Hemibagrus</taxon>
    </lineage>
</organism>
<evidence type="ECO:0000256" key="1">
    <source>
        <dbReference type="ARBA" id="ARBA00022723"/>
    </source>
</evidence>
<evidence type="ECO:0000256" key="5">
    <source>
        <dbReference type="PROSITE-ProRule" id="PRU00175"/>
    </source>
</evidence>
<dbReference type="Proteomes" id="UP001274896">
    <property type="component" value="Unassembled WGS sequence"/>
</dbReference>
<dbReference type="InterPro" id="IPR017907">
    <property type="entry name" value="Znf_RING_CS"/>
</dbReference>
<sequence>MWVFEAHGADNPVSSRLSVSSGVMGSLGEGVDASMVSEALLEALCPECGQIHRSWENHLYNYRLEVDDDLVCHICLQPLVQPLDTPCGHTFCARCLRSFLQERDFCPLDRARLQLQGCRRSSILVHKLLDKLSVTCPLTPVCSLSMPRCDLEAHLKHRRLTEPLRNVLADHMPASSAAMLGNFNSRELFSYFFCKTAKGNPGLWCPGTQGQTAVLEGTQVKGCEDKTMVTDASKSPQSELRESTSPPPAGPNACSSSSNVPVWTDERGVDNPAFEESTEEDSVQGLERVPPRVKRPLSNPCIHLLRTGSSASSGWDFVESLPLSAEEGEITTIEIHRSNPYVELGISIVGGNETPLINIVIQEVYRDGVIARDGRLLAGDQILQVNNVDISNTPHNFARSTLARPCATLQLTVLRERRCSARPPPVSAVPAPAVPEGSPGSLRITLHKRDSTEQLGIKLVRRTDEPGVFVLELLEGGLAAKDGRLHSNDRVLAVNEHDLRHGTPEQAAQIIQASGERVNLLISRPGKQTMAVHTGSSSARDSWCHEHFLPPVHHTAVPNPTPNLQLSRSSTYRDLSQCVTCKEKHITVKKEPQESLGMTVAGGRGSKSGELPIFVTSVQPHGCLSRDGRIKRGDVLLSINGQDLTSLSHSDAVGTLKSSAASCSVQLRALEVSMVDEPGQDEGLLPHHESDYDASWSPSWVMWLGLPSYLNSSHEIVLRRSHPGSWGFSIVGGYEDNHINQAFFIKTIVLGTPAYYDGRLKCGDMIVAVNGLPTAGMSHSALVPMLKEQRSRVALTVISWPGSLA</sequence>
<dbReference type="GO" id="GO:0004842">
    <property type="term" value="F:ubiquitin-protein transferase activity"/>
    <property type="evidence" value="ECO:0007669"/>
    <property type="project" value="TreeGrafter"/>
</dbReference>
<dbReference type="SUPFAM" id="SSF57850">
    <property type="entry name" value="RING/U-box"/>
    <property type="match status" value="1"/>
</dbReference>
<dbReference type="InterPro" id="IPR018957">
    <property type="entry name" value="Znf_C3HC4_RING-type"/>
</dbReference>
<dbReference type="CDD" id="cd06677">
    <property type="entry name" value="PDZ1_LNX1_2-like"/>
    <property type="match status" value="1"/>
</dbReference>
<feature type="domain" description="PDZ" evidence="8">
    <location>
        <begin position="585"/>
        <end position="671"/>
    </location>
</feature>
<keyword evidence="4" id="KW-0862">Zinc</keyword>
<dbReference type="InterPro" id="IPR051342">
    <property type="entry name" value="PDZ_scaffold"/>
</dbReference>
<comment type="caution">
    <text evidence="9">The sequence shown here is derived from an EMBL/GenBank/DDBJ whole genome shotgun (WGS) entry which is preliminary data.</text>
</comment>
<name>A0AAE0URJ4_9TELE</name>
<dbReference type="PANTHER" id="PTHR19964:SF33">
    <property type="entry name" value="LIGAND OF NUMB PROTEIN X 2"/>
    <property type="match status" value="1"/>
</dbReference>
<dbReference type="AlphaFoldDB" id="A0AAE0URJ4"/>
<dbReference type="FunFam" id="2.30.42.10:FF:000081">
    <property type="entry name" value="Ligand of Numb protein X 2"/>
    <property type="match status" value="1"/>
</dbReference>
<protein>
    <recommendedName>
        <fullName evidence="11">Ligand of numb-protein X 2</fullName>
    </recommendedName>
</protein>
<keyword evidence="2" id="KW-0677">Repeat</keyword>
<keyword evidence="3 5" id="KW-0863">Zinc-finger</keyword>
<dbReference type="InterPro" id="IPR001478">
    <property type="entry name" value="PDZ"/>
</dbReference>
<dbReference type="FunFam" id="2.30.42.10:FF:000120">
    <property type="entry name" value="Ligand of numb-protein X 2"/>
    <property type="match status" value="1"/>
</dbReference>
<evidence type="ECO:0000256" key="4">
    <source>
        <dbReference type="ARBA" id="ARBA00022833"/>
    </source>
</evidence>
<dbReference type="GO" id="GO:0030165">
    <property type="term" value="F:PDZ domain binding"/>
    <property type="evidence" value="ECO:0007669"/>
    <property type="project" value="UniProtKB-ARBA"/>
</dbReference>
<dbReference type="GO" id="GO:0008270">
    <property type="term" value="F:zinc ion binding"/>
    <property type="evidence" value="ECO:0007669"/>
    <property type="project" value="UniProtKB-KW"/>
</dbReference>
<dbReference type="CDD" id="cd06679">
    <property type="entry name" value="PDZ3_LNX1_2-like"/>
    <property type="match status" value="1"/>
</dbReference>
<keyword evidence="1" id="KW-0479">Metal-binding</keyword>
<evidence type="ECO:0000259" key="7">
    <source>
        <dbReference type="PROSITE" id="PS50089"/>
    </source>
</evidence>
<evidence type="ECO:0000256" key="2">
    <source>
        <dbReference type="ARBA" id="ARBA00022737"/>
    </source>
</evidence>
<dbReference type="SMART" id="SM00228">
    <property type="entry name" value="PDZ"/>
    <property type="match status" value="4"/>
</dbReference>
<gene>
    <name evidence="9" type="ORF">QTP70_006715</name>
</gene>
<dbReference type="InterPro" id="IPR013083">
    <property type="entry name" value="Znf_RING/FYVE/PHD"/>
</dbReference>
<dbReference type="CDD" id="cd16780">
    <property type="entry name" value="mRING-HC-C3HC3D_LNX2"/>
    <property type="match status" value="1"/>
</dbReference>
<dbReference type="SMART" id="SM00184">
    <property type="entry name" value="RING"/>
    <property type="match status" value="1"/>
</dbReference>
<dbReference type="CDD" id="cd06678">
    <property type="entry name" value="PDZ2_LNX1_2-like"/>
    <property type="match status" value="1"/>
</dbReference>
<evidence type="ECO:0000313" key="9">
    <source>
        <dbReference type="EMBL" id="KAK3515094.1"/>
    </source>
</evidence>
<feature type="domain" description="PDZ" evidence="8">
    <location>
        <begin position="332"/>
        <end position="417"/>
    </location>
</feature>
<dbReference type="FunFam" id="3.30.40.10:FF:000120">
    <property type="entry name" value="ligand of Numb protein X 2"/>
    <property type="match status" value="1"/>
</dbReference>
<feature type="domain" description="PDZ" evidence="8">
    <location>
        <begin position="715"/>
        <end position="801"/>
    </location>
</feature>
<evidence type="ECO:0000313" key="10">
    <source>
        <dbReference type="Proteomes" id="UP001274896"/>
    </source>
</evidence>
<dbReference type="GO" id="GO:0007399">
    <property type="term" value="P:nervous system development"/>
    <property type="evidence" value="ECO:0007669"/>
    <property type="project" value="UniProtKB-ARBA"/>
</dbReference>
<evidence type="ECO:0008006" key="11">
    <source>
        <dbReference type="Google" id="ProtNLM"/>
    </source>
</evidence>
<dbReference type="InterPro" id="IPR001841">
    <property type="entry name" value="Znf_RING"/>
</dbReference>
<dbReference type="PANTHER" id="PTHR19964">
    <property type="entry name" value="MULTIPLE PDZ DOMAIN PROTEIN"/>
    <property type="match status" value="1"/>
</dbReference>
<evidence type="ECO:0000256" key="6">
    <source>
        <dbReference type="SAM" id="MobiDB-lite"/>
    </source>
</evidence>
<dbReference type="Gene3D" id="2.30.42.10">
    <property type="match status" value="4"/>
</dbReference>
<accession>A0AAE0URJ4</accession>
<dbReference type="Pfam" id="PF00595">
    <property type="entry name" value="PDZ"/>
    <property type="match status" value="4"/>
</dbReference>
<feature type="region of interest" description="Disordered" evidence="6">
    <location>
        <begin position="229"/>
        <end position="268"/>
    </location>
</feature>
<dbReference type="FunFam" id="2.30.42.10:FF:000164">
    <property type="entry name" value="Ligand of numb-protein X 2"/>
    <property type="match status" value="1"/>
</dbReference>
<dbReference type="PROSITE" id="PS00518">
    <property type="entry name" value="ZF_RING_1"/>
    <property type="match status" value="1"/>
</dbReference>
<dbReference type="EMBL" id="JAUCMX010000020">
    <property type="protein sequence ID" value="KAK3515094.1"/>
    <property type="molecule type" value="Genomic_DNA"/>
</dbReference>
<evidence type="ECO:0000259" key="8">
    <source>
        <dbReference type="PROSITE" id="PS50106"/>
    </source>
</evidence>
<proteinExistence type="predicted"/>
<dbReference type="CDD" id="cd06680">
    <property type="entry name" value="PDZ4_LNX1_2-like"/>
    <property type="match status" value="1"/>
</dbReference>
<evidence type="ECO:0000256" key="3">
    <source>
        <dbReference type="ARBA" id="ARBA00022771"/>
    </source>
</evidence>
<keyword evidence="10" id="KW-1185">Reference proteome</keyword>
<feature type="domain" description="PDZ" evidence="8">
    <location>
        <begin position="443"/>
        <end position="526"/>
    </location>
</feature>
<dbReference type="Gene3D" id="3.30.40.10">
    <property type="entry name" value="Zinc/RING finger domain, C3HC4 (zinc finger)"/>
    <property type="match status" value="1"/>
</dbReference>
<dbReference type="InterPro" id="IPR036034">
    <property type="entry name" value="PDZ_sf"/>
</dbReference>
<dbReference type="PROSITE" id="PS50089">
    <property type="entry name" value="ZF_RING_2"/>
    <property type="match status" value="1"/>
</dbReference>
<feature type="domain" description="RING-type" evidence="7">
    <location>
        <begin position="72"/>
        <end position="110"/>
    </location>
</feature>
<reference evidence="9" key="1">
    <citation type="submission" date="2023-06" db="EMBL/GenBank/DDBJ databases">
        <title>Male Hemibagrus guttatus genome.</title>
        <authorList>
            <person name="Bian C."/>
        </authorList>
    </citation>
    <scope>NUCLEOTIDE SEQUENCE</scope>
    <source>
        <strain evidence="9">Male_cb2023</strain>
        <tissue evidence="9">Muscle</tissue>
    </source>
</reference>
<dbReference type="SUPFAM" id="SSF50156">
    <property type="entry name" value="PDZ domain-like"/>
    <property type="match status" value="4"/>
</dbReference>
<dbReference type="Pfam" id="PF00097">
    <property type="entry name" value="zf-C3HC4"/>
    <property type="match status" value="1"/>
</dbReference>